<proteinExistence type="predicted"/>
<dbReference type="Pfam" id="PF09481">
    <property type="entry name" value="CRISPR_Cse1"/>
    <property type="match status" value="1"/>
</dbReference>
<accession>A0A849A311</accession>
<gene>
    <name evidence="1" type="primary">casA</name>
    <name evidence="1" type="ORF">HKD39_06815</name>
</gene>
<dbReference type="AlphaFoldDB" id="A0A849A311"/>
<dbReference type="InterPro" id="IPR013381">
    <property type="entry name" value="CRISPR-assoc_prot_Cse1"/>
</dbReference>
<dbReference type="CDD" id="cd09729">
    <property type="entry name" value="Cse1_I-E"/>
    <property type="match status" value="1"/>
</dbReference>
<evidence type="ECO:0000313" key="1">
    <source>
        <dbReference type="EMBL" id="NNG35424.1"/>
    </source>
</evidence>
<name>A0A849A311_9ACTN</name>
<dbReference type="Gene3D" id="1.10.132.100">
    <property type="match status" value="1"/>
</dbReference>
<dbReference type="EMBL" id="JABEND010000003">
    <property type="protein sequence ID" value="NNG35424.1"/>
    <property type="molecule type" value="Genomic_DNA"/>
</dbReference>
<organism evidence="1 2">
    <name type="scientific">Nakamurella aerolata</name>
    <dbReference type="NCBI Taxonomy" id="1656892"/>
    <lineage>
        <taxon>Bacteria</taxon>
        <taxon>Bacillati</taxon>
        <taxon>Actinomycetota</taxon>
        <taxon>Actinomycetes</taxon>
        <taxon>Nakamurellales</taxon>
        <taxon>Nakamurellaceae</taxon>
        <taxon>Nakamurella</taxon>
    </lineage>
</organism>
<dbReference type="NCBIfam" id="TIGR02547">
    <property type="entry name" value="casA_cse1"/>
    <property type="match status" value="1"/>
</dbReference>
<sequence length="562" mass="62111">MAASQNGDDPPVAPDFNLIDEPWIPVVTLDGGAETVSLADLFRRAPELRRIDGEIGTQSFALLRLCLAILQRAFDHYLDEGYDPVPMVEDLREQWTDAAVPDIVDYLAQHRDRFFLFHPTAPFFQVAGMTTDKGEVSSLNKIVAERPPFLATRSRRGLRSIDPADAARWLVHVHAFDVSGIKTGVAGHPRAKGGKVYPEGVGWAGQLGGLHLVGANLKDTLLLNVAAAEVDANRRRRDLPPWEREVAVVGEEQHLAERPFGPVDLYTWQARRVRLVGSRDAVTGVVLTYGDRFVIQERQDLLGVEPMTGWRYSKPQTAKYKRDIRMPREHRAESRLWQGMGPLVRPVNLRPVEEGLPSRLIDHAAKLVLAGSPLLPNGLVRLQAVGAVYGSQSSVLDDIYEDDLDLPAALLDPQNPELRQAAIDAVDAARAGANAARQLGENLAKACGASRESLEGPKERAQENAYSRLDGPYRAWLRTTLPALGPIAAQARWHDEASRLLDELGREMVAQVPPNAWRGYDAKGKRDDVGRVFVWFRNALAKAFPHRSNTVSDGSVDKKEVS</sequence>
<dbReference type="RefSeq" id="WP_171199117.1">
    <property type="nucleotide sequence ID" value="NZ_JABEND010000003.1"/>
</dbReference>
<keyword evidence="2" id="KW-1185">Reference proteome</keyword>
<protein>
    <submittedName>
        <fullName evidence="1">Type I-E CRISPR-associated protein Cse1/CasA</fullName>
    </submittedName>
</protein>
<comment type="caution">
    <text evidence="1">The sequence shown here is derived from an EMBL/GenBank/DDBJ whole genome shotgun (WGS) entry which is preliminary data.</text>
</comment>
<evidence type="ECO:0000313" key="2">
    <source>
        <dbReference type="Proteomes" id="UP000562984"/>
    </source>
</evidence>
<dbReference type="Proteomes" id="UP000562984">
    <property type="component" value="Unassembled WGS sequence"/>
</dbReference>
<reference evidence="1 2" key="1">
    <citation type="submission" date="2020-05" db="EMBL/GenBank/DDBJ databases">
        <title>Nakamurella sp. DB0629 isolated from air conditioner.</title>
        <authorList>
            <person name="Kim D.H."/>
            <person name="Kim D.-U."/>
        </authorList>
    </citation>
    <scope>NUCLEOTIDE SEQUENCE [LARGE SCALE GENOMIC DNA]</scope>
    <source>
        <strain evidence="1 2">DB0629</strain>
    </source>
</reference>